<evidence type="ECO:0000313" key="4">
    <source>
        <dbReference type="Proteomes" id="UP000198666"/>
    </source>
</evidence>
<dbReference type="InterPro" id="IPR018604">
    <property type="entry name" value="YycI-like"/>
</dbReference>
<dbReference type="RefSeq" id="WP_093726314.1">
    <property type="nucleotide sequence ID" value="NZ_FMZB01000002.1"/>
</dbReference>
<feature type="domain" description="Regulatory protein YycH-like" evidence="2">
    <location>
        <begin position="54"/>
        <end position="250"/>
    </location>
</feature>
<dbReference type="GO" id="GO:0016020">
    <property type="term" value="C:membrane"/>
    <property type="evidence" value="ECO:0007669"/>
    <property type="project" value="InterPro"/>
</dbReference>
<reference evidence="4" key="1">
    <citation type="submission" date="2016-10" db="EMBL/GenBank/DDBJ databases">
        <authorList>
            <person name="Varghese N."/>
            <person name="Submissions S."/>
        </authorList>
    </citation>
    <scope>NUCLEOTIDE SEQUENCE [LARGE SCALE GENOMIC DNA]</scope>
    <source>
        <strain evidence="4">DSM 21620</strain>
    </source>
</reference>
<organism evidence="3 4">
    <name type="scientific">Terribacillus halophilus</name>
    <dbReference type="NCBI Taxonomy" id="361279"/>
    <lineage>
        <taxon>Bacteria</taxon>
        <taxon>Bacillati</taxon>
        <taxon>Bacillota</taxon>
        <taxon>Bacilli</taxon>
        <taxon>Bacillales</taxon>
        <taxon>Bacillaceae</taxon>
        <taxon>Terribacillus</taxon>
    </lineage>
</organism>
<evidence type="ECO:0000256" key="1">
    <source>
        <dbReference type="SAM" id="Phobius"/>
    </source>
</evidence>
<keyword evidence="4" id="KW-1185">Reference proteome</keyword>
<keyword evidence="1" id="KW-1133">Transmembrane helix</keyword>
<dbReference type="EMBL" id="FMZB01000002">
    <property type="protein sequence ID" value="SDC47065.1"/>
    <property type="molecule type" value="Genomic_DNA"/>
</dbReference>
<evidence type="ECO:0000313" key="3">
    <source>
        <dbReference type="EMBL" id="SDC47065.1"/>
    </source>
</evidence>
<feature type="transmembrane region" description="Helical" evidence="1">
    <location>
        <begin position="7"/>
        <end position="26"/>
    </location>
</feature>
<proteinExistence type="predicted"/>
<protein>
    <submittedName>
        <fullName evidence="3">Two-component signal transduction system YycFG, regulatory protein YycI</fullName>
    </submittedName>
</protein>
<dbReference type="AlphaFoldDB" id="A0A1G6LWF1"/>
<dbReference type="STRING" id="361279.SAMN05421663_102509"/>
<evidence type="ECO:0000259" key="2">
    <source>
        <dbReference type="Pfam" id="PF09648"/>
    </source>
</evidence>
<dbReference type="Gene3D" id="3.30.310.160">
    <property type="entry name" value="YycH protein, domain 2"/>
    <property type="match status" value="1"/>
</dbReference>
<dbReference type="Pfam" id="PF09648">
    <property type="entry name" value="YycI"/>
    <property type="match status" value="1"/>
</dbReference>
<gene>
    <name evidence="3" type="ORF">SAMN05421663_102509</name>
</gene>
<dbReference type="InterPro" id="IPR042274">
    <property type="entry name" value="YycH/YycI_2"/>
</dbReference>
<sequence length="283" mass="33033">MQWNKIKLMFILAFLVLNIYLIFQLFPQEETEQLVLETESQDKVLSSVTGYKELSDEETETNQQYEAKKLHFTDEDLEKIPQDEELDFDVSSGDQLVATFKEPKELPIEISADDDQEQITEELSEFAEDYVLNGKDYTYWGRQGNKLLFFQKTSEGQTYFSPDSLLLVTLNSDYKVTEYTQTYIEDFKKSENQENLKHYSEKQAVKALQSKQLIEINDKIEVEKGFYPTIELSSKLNFAPAYKITVNGTKHYFYMLLPDYPYTNAPTESVFLSSLEPETEETQ</sequence>
<keyword evidence="1" id="KW-0472">Membrane</keyword>
<keyword evidence="1" id="KW-0812">Transmembrane</keyword>
<name>A0A1G6LWF1_9BACI</name>
<accession>A0A1G6LWF1</accession>
<dbReference type="Proteomes" id="UP000198666">
    <property type="component" value="Unassembled WGS sequence"/>
</dbReference>
<dbReference type="OrthoDB" id="2388036at2"/>